<dbReference type="PROSITE" id="PS00888">
    <property type="entry name" value="CNMP_BINDING_1"/>
    <property type="match status" value="1"/>
</dbReference>
<dbReference type="AlphaFoldDB" id="A0AAQ4R1M7"/>
<dbReference type="Gene3D" id="2.60.120.10">
    <property type="entry name" value="Jelly Rolls"/>
    <property type="match status" value="1"/>
</dbReference>
<evidence type="ECO:0000256" key="10">
    <source>
        <dbReference type="SAM" id="Phobius"/>
    </source>
</evidence>
<proteinExistence type="predicted"/>
<dbReference type="GO" id="GO:0005886">
    <property type="term" value="C:plasma membrane"/>
    <property type="evidence" value="ECO:0007669"/>
    <property type="project" value="TreeGrafter"/>
</dbReference>
<reference evidence="12 13" key="1">
    <citation type="journal article" date="2021" name="G3 (Bethesda)">
        <title>Improved contiguity of the threespine stickleback genome using long-read sequencing.</title>
        <authorList>
            <person name="Nath S."/>
            <person name="Shaw D.E."/>
            <person name="White M.A."/>
        </authorList>
    </citation>
    <scope>NUCLEOTIDE SEQUENCE [LARGE SCALE GENOMIC DNA]</scope>
    <source>
        <strain evidence="12 13">Lake Benthic</strain>
    </source>
</reference>
<reference evidence="12" key="2">
    <citation type="submission" date="2025-08" db="UniProtKB">
        <authorList>
            <consortium name="Ensembl"/>
        </authorList>
    </citation>
    <scope>IDENTIFICATION</scope>
</reference>
<dbReference type="Pfam" id="PF00027">
    <property type="entry name" value="cNMP_binding"/>
    <property type="match status" value="1"/>
</dbReference>
<dbReference type="GO" id="GO:0001895">
    <property type="term" value="P:retina homeostasis"/>
    <property type="evidence" value="ECO:0007669"/>
    <property type="project" value="TreeGrafter"/>
</dbReference>
<evidence type="ECO:0000256" key="5">
    <source>
        <dbReference type="ARBA" id="ARBA00023065"/>
    </source>
</evidence>
<feature type="transmembrane region" description="Helical" evidence="10">
    <location>
        <begin position="340"/>
        <end position="358"/>
    </location>
</feature>
<feature type="transmembrane region" description="Helical" evidence="10">
    <location>
        <begin position="378"/>
        <end position="398"/>
    </location>
</feature>
<comment type="subcellular location">
    <subcellularLocation>
        <location evidence="1">Membrane</location>
        <topology evidence="1">Multi-pass membrane protein</topology>
    </subcellularLocation>
</comment>
<dbReference type="GO" id="GO:0005222">
    <property type="term" value="F:intracellularly cAMP-activated cation channel activity"/>
    <property type="evidence" value="ECO:0007669"/>
    <property type="project" value="TreeGrafter"/>
</dbReference>
<feature type="compositionally biased region" description="Low complexity" evidence="9">
    <location>
        <begin position="44"/>
        <end position="53"/>
    </location>
</feature>
<keyword evidence="2" id="KW-0813">Transport</keyword>
<feature type="compositionally biased region" description="Low complexity" evidence="9">
    <location>
        <begin position="1"/>
        <end position="14"/>
    </location>
</feature>
<evidence type="ECO:0000256" key="8">
    <source>
        <dbReference type="ARBA" id="ARBA00023303"/>
    </source>
</evidence>
<accession>A0AAQ4R1M7</accession>
<organism evidence="12 13">
    <name type="scientific">Gasterosteus aculeatus aculeatus</name>
    <name type="common">three-spined stickleback</name>
    <dbReference type="NCBI Taxonomy" id="481459"/>
    <lineage>
        <taxon>Eukaryota</taxon>
        <taxon>Metazoa</taxon>
        <taxon>Chordata</taxon>
        <taxon>Craniata</taxon>
        <taxon>Vertebrata</taxon>
        <taxon>Euteleostomi</taxon>
        <taxon>Actinopterygii</taxon>
        <taxon>Neopterygii</taxon>
        <taxon>Teleostei</taxon>
        <taxon>Neoteleostei</taxon>
        <taxon>Acanthomorphata</taxon>
        <taxon>Eupercaria</taxon>
        <taxon>Perciformes</taxon>
        <taxon>Cottioidei</taxon>
        <taxon>Gasterosteales</taxon>
        <taxon>Gasterosteidae</taxon>
        <taxon>Gasterosteus</taxon>
    </lineage>
</organism>
<keyword evidence="7" id="KW-1071">Ligand-gated ion channel</keyword>
<evidence type="ECO:0000256" key="7">
    <source>
        <dbReference type="ARBA" id="ARBA00023286"/>
    </source>
</evidence>
<dbReference type="PROSITE" id="PS50042">
    <property type="entry name" value="CNMP_BINDING_3"/>
    <property type="match status" value="1"/>
</dbReference>
<dbReference type="GO" id="GO:0017071">
    <property type="term" value="C:intracellular cyclic nucleotide activated cation channel complex"/>
    <property type="evidence" value="ECO:0007669"/>
    <property type="project" value="TreeGrafter"/>
</dbReference>
<feature type="region of interest" description="Disordered" evidence="9">
    <location>
        <begin position="108"/>
        <end position="234"/>
    </location>
</feature>
<dbReference type="Ensembl" id="ENSGACT00000063899.1">
    <property type="protein sequence ID" value="ENSGACP00000057526.1"/>
    <property type="gene ID" value="ENSGACG00000029893.1"/>
</dbReference>
<name>A0AAQ4R1M7_GASAC</name>
<evidence type="ECO:0000313" key="12">
    <source>
        <dbReference type="Ensembl" id="ENSGACP00000057526.1"/>
    </source>
</evidence>
<evidence type="ECO:0000256" key="9">
    <source>
        <dbReference type="SAM" id="MobiDB-lite"/>
    </source>
</evidence>
<dbReference type="Gene3D" id="1.10.287.630">
    <property type="entry name" value="Helix hairpin bin"/>
    <property type="match status" value="1"/>
</dbReference>
<feature type="compositionally biased region" description="Basic and acidic residues" evidence="9">
    <location>
        <begin position="15"/>
        <end position="24"/>
    </location>
</feature>
<evidence type="ECO:0000259" key="11">
    <source>
        <dbReference type="PROSITE" id="PS50042"/>
    </source>
</evidence>
<dbReference type="PANTHER" id="PTHR45638:SF16">
    <property type="entry name" value="CYCLIC NUCLEOTIDE-GATED CATION CHANNEL BETA-1"/>
    <property type="match status" value="1"/>
</dbReference>
<protein>
    <submittedName>
        <fullName evidence="12">Cyclic nucleotide gated channel subunit beta 1b</fullName>
    </submittedName>
</protein>
<keyword evidence="8" id="KW-0407">Ion channel</keyword>
<dbReference type="FunFam" id="1.10.287.630:FF:000001">
    <property type="entry name" value="Cyclic nucleotide-gated channel alpha 3"/>
    <property type="match status" value="1"/>
</dbReference>
<evidence type="ECO:0000256" key="1">
    <source>
        <dbReference type="ARBA" id="ARBA00004141"/>
    </source>
</evidence>
<dbReference type="FunFam" id="2.60.120.10:FF:000020">
    <property type="entry name" value="Cyclic nucleotide-gated channel beta 3"/>
    <property type="match status" value="1"/>
</dbReference>
<dbReference type="CDD" id="cd00038">
    <property type="entry name" value="CAP_ED"/>
    <property type="match status" value="1"/>
</dbReference>
<dbReference type="InterPro" id="IPR014710">
    <property type="entry name" value="RmlC-like_jellyroll"/>
</dbReference>
<evidence type="ECO:0000256" key="3">
    <source>
        <dbReference type="ARBA" id="ARBA00022692"/>
    </source>
</evidence>
<keyword evidence="6 10" id="KW-0472">Membrane</keyword>
<keyword evidence="3 10" id="KW-0812">Transmembrane</keyword>
<evidence type="ECO:0000313" key="13">
    <source>
        <dbReference type="Proteomes" id="UP000007635"/>
    </source>
</evidence>
<dbReference type="GeneTree" id="ENSGT00940000162283"/>
<feature type="region of interest" description="Disordered" evidence="9">
    <location>
        <begin position="253"/>
        <end position="305"/>
    </location>
</feature>
<dbReference type="InterPro" id="IPR050866">
    <property type="entry name" value="CNG_cation_channel"/>
</dbReference>
<feature type="compositionally biased region" description="Low complexity" evidence="9">
    <location>
        <begin position="156"/>
        <end position="165"/>
    </location>
</feature>
<dbReference type="GO" id="GO:0044877">
    <property type="term" value="F:protein-containing complex binding"/>
    <property type="evidence" value="ECO:0007669"/>
    <property type="project" value="TreeGrafter"/>
</dbReference>
<dbReference type="InterPro" id="IPR000595">
    <property type="entry name" value="cNMP-bd_dom"/>
</dbReference>
<dbReference type="PANTHER" id="PTHR45638">
    <property type="entry name" value="CYCLIC NUCLEOTIDE-GATED CATION CHANNEL SUBUNIT A"/>
    <property type="match status" value="1"/>
</dbReference>
<dbReference type="InterPro" id="IPR018488">
    <property type="entry name" value="cNMP-bd_CS"/>
</dbReference>
<feature type="compositionally biased region" description="Gly residues" evidence="9">
    <location>
        <begin position="294"/>
        <end position="305"/>
    </location>
</feature>
<dbReference type="SUPFAM" id="SSF51206">
    <property type="entry name" value="cAMP-binding domain-like"/>
    <property type="match status" value="1"/>
</dbReference>
<sequence>MPKKQQQQQQQQQKQKQDKDRQHVELNQLARHSPLPHPHHPQLRSRSPSPSSQNGSALELPNVPSYPRLPPIVSPPSKQLLSPPHQLAGLSNPAFFIEDDSDVSAIGATESSSLSLRPAVNVEDVDSEHEKGGEGGAAGEEQSNLPKILPPQDPKLTTLTVPVTPSGGRQSKGDKDSGRNRRTIWTKMTLHSQSEDDDDEGRMPVRAWPSQSSLPYSDEILRERPASAASQTSTVVNDRLQELVRMFKERTEKAKEKLIDPDSSDEDSIIPSPPQPAPGAQPLDGVEKEAQAGPSGGAGGGGGVESGVVEEQAGRCCKVKTPRWIRACMHYRFPASIDPFTNLMYVLWMLLVSLAWNWNAWFIPVRCSFPYQTPDNIYYWLLTDYLCDLIYILDITVFQPRLQFVRGGDIVVSGDTRSQNHRKHCFTINSFFEFNERLEAILTKAYIYRVIRTTTYLLYCLHCNACLYYWSSAFTGIGSTIWVYNGEGNSYIRCYYFAVKTLITIGGLPDPTTLKDSYFINRVFVSQMRDVVGAATAGQTYYRTCMDNTIKYMSSYRIPKDVQNRVKTWYNYTWQSQGMLDEQELLTQLPDKMRLDIAIDVNYSIVSKVPLFQGCDRQMIFDMLKSLRSVVYLPGDYVCRKGEVGREMYIIKAGEVQVVGGPDGRTVFVTLRAGSVFGEISLLAVGGGNRRTANVIAHGFANLFILDKKDLNEILVHYPESKKLLRKKARSNINASTTTVTCYTVTLCFVDVLCR</sequence>
<feature type="region of interest" description="Disordered" evidence="9">
    <location>
        <begin position="1"/>
        <end position="90"/>
    </location>
</feature>
<keyword evidence="13" id="KW-1185">Reference proteome</keyword>
<evidence type="ECO:0000256" key="6">
    <source>
        <dbReference type="ARBA" id="ARBA00023136"/>
    </source>
</evidence>
<keyword evidence="4 10" id="KW-1133">Transmembrane helix</keyword>
<evidence type="ECO:0000256" key="2">
    <source>
        <dbReference type="ARBA" id="ARBA00022448"/>
    </source>
</evidence>
<dbReference type="GO" id="GO:0005223">
    <property type="term" value="F:intracellularly cGMP-activated cation channel activity"/>
    <property type="evidence" value="ECO:0007669"/>
    <property type="project" value="TreeGrafter"/>
</dbReference>
<keyword evidence="5" id="KW-0406">Ion transport</keyword>
<feature type="domain" description="Cyclic nucleotide-binding" evidence="11">
    <location>
        <begin position="611"/>
        <end position="715"/>
    </location>
</feature>
<dbReference type="SUPFAM" id="SSF81324">
    <property type="entry name" value="Voltage-gated potassium channels"/>
    <property type="match status" value="1"/>
</dbReference>
<evidence type="ECO:0000256" key="4">
    <source>
        <dbReference type="ARBA" id="ARBA00022989"/>
    </source>
</evidence>
<dbReference type="Proteomes" id="UP000007635">
    <property type="component" value="Chromosome XIX"/>
</dbReference>
<dbReference type="GO" id="GO:0001750">
    <property type="term" value="C:photoreceptor outer segment"/>
    <property type="evidence" value="ECO:0007669"/>
    <property type="project" value="TreeGrafter"/>
</dbReference>
<dbReference type="SMART" id="SM00100">
    <property type="entry name" value="cNMP"/>
    <property type="match status" value="1"/>
</dbReference>
<dbReference type="GO" id="GO:0030553">
    <property type="term" value="F:cGMP binding"/>
    <property type="evidence" value="ECO:0007669"/>
    <property type="project" value="TreeGrafter"/>
</dbReference>
<dbReference type="InterPro" id="IPR018490">
    <property type="entry name" value="cNMP-bd_dom_sf"/>
</dbReference>
<reference evidence="12" key="3">
    <citation type="submission" date="2025-09" db="UniProtKB">
        <authorList>
            <consortium name="Ensembl"/>
        </authorList>
    </citation>
    <scope>IDENTIFICATION</scope>
</reference>
<dbReference type="PROSITE" id="PS00889">
    <property type="entry name" value="CNMP_BINDING_2"/>
    <property type="match status" value="1"/>
</dbReference>